<evidence type="ECO:0000313" key="2">
    <source>
        <dbReference type="EMBL" id="RLV90046.1"/>
    </source>
</evidence>
<protein>
    <submittedName>
        <fullName evidence="2">Uncharacterized protein</fullName>
    </submittedName>
</protein>
<gene>
    <name evidence="2" type="ORF">DV515_00014570</name>
</gene>
<dbReference type="AlphaFoldDB" id="A0A3L8RXN6"/>
<accession>A0A3L8RXN6</accession>
<reference evidence="2 3" key="1">
    <citation type="journal article" date="2018" name="Proc. R. Soc. B">
        <title>A non-coding region near Follistatin controls head colour polymorphism in the Gouldian finch.</title>
        <authorList>
            <person name="Toomey M.B."/>
            <person name="Marques C.I."/>
            <person name="Andrade P."/>
            <person name="Araujo P.M."/>
            <person name="Sabatino S."/>
            <person name="Gazda M.A."/>
            <person name="Afonso S."/>
            <person name="Lopes R.J."/>
            <person name="Corbo J.C."/>
            <person name="Carneiro M."/>
        </authorList>
    </citation>
    <scope>NUCLEOTIDE SEQUENCE [LARGE SCALE GENOMIC DNA]</scope>
    <source>
        <strain evidence="2">Red01</strain>
        <tissue evidence="2">Muscle</tissue>
    </source>
</reference>
<comment type="caution">
    <text evidence="2">The sequence shown here is derived from an EMBL/GenBank/DDBJ whole genome shotgun (WGS) entry which is preliminary data.</text>
</comment>
<feature type="compositionally biased region" description="Basic and acidic residues" evidence="1">
    <location>
        <begin position="1"/>
        <end position="20"/>
    </location>
</feature>
<feature type="non-terminal residue" evidence="2">
    <location>
        <position position="115"/>
    </location>
</feature>
<organism evidence="2 3">
    <name type="scientific">Chloebia gouldiae</name>
    <name type="common">Gouldian finch</name>
    <name type="synonym">Erythrura gouldiae</name>
    <dbReference type="NCBI Taxonomy" id="44316"/>
    <lineage>
        <taxon>Eukaryota</taxon>
        <taxon>Metazoa</taxon>
        <taxon>Chordata</taxon>
        <taxon>Craniata</taxon>
        <taxon>Vertebrata</taxon>
        <taxon>Euteleostomi</taxon>
        <taxon>Archelosauria</taxon>
        <taxon>Archosauria</taxon>
        <taxon>Dinosauria</taxon>
        <taxon>Saurischia</taxon>
        <taxon>Theropoda</taxon>
        <taxon>Coelurosauria</taxon>
        <taxon>Aves</taxon>
        <taxon>Neognathae</taxon>
        <taxon>Neoaves</taxon>
        <taxon>Telluraves</taxon>
        <taxon>Australaves</taxon>
        <taxon>Passeriformes</taxon>
        <taxon>Passeroidea</taxon>
        <taxon>Passeridae</taxon>
        <taxon>Chloebia</taxon>
    </lineage>
</organism>
<proteinExistence type="predicted"/>
<evidence type="ECO:0000256" key="1">
    <source>
        <dbReference type="SAM" id="MobiDB-lite"/>
    </source>
</evidence>
<sequence length="115" mass="12594">MGTEDRAHGILQNPEKERAPHKQPCCSPDSEHSPSSVTQFPFVELQPFESTPGFPQGASPAQFCIILHPTTFSHPVMLPAVFHVTSGSVLRSRGRDRGRMSAGDRSWQQQSGPEA</sequence>
<dbReference type="EMBL" id="QUSF01000132">
    <property type="protein sequence ID" value="RLV90046.1"/>
    <property type="molecule type" value="Genomic_DNA"/>
</dbReference>
<feature type="region of interest" description="Disordered" evidence="1">
    <location>
        <begin position="1"/>
        <end position="37"/>
    </location>
</feature>
<keyword evidence="3" id="KW-1185">Reference proteome</keyword>
<feature type="compositionally biased region" description="Polar residues" evidence="1">
    <location>
        <begin position="106"/>
        <end position="115"/>
    </location>
</feature>
<feature type="region of interest" description="Disordered" evidence="1">
    <location>
        <begin position="87"/>
        <end position="115"/>
    </location>
</feature>
<evidence type="ECO:0000313" key="3">
    <source>
        <dbReference type="Proteomes" id="UP000276834"/>
    </source>
</evidence>
<dbReference type="Proteomes" id="UP000276834">
    <property type="component" value="Unassembled WGS sequence"/>
</dbReference>
<name>A0A3L8RXN6_CHLGU</name>